<comment type="similarity">
    <text evidence="1">Belongs to the short-chain dehydrogenases/reductases (SDR) family.</text>
</comment>
<evidence type="ECO:0000256" key="2">
    <source>
        <dbReference type="ARBA" id="ARBA00023002"/>
    </source>
</evidence>
<dbReference type="Proteomes" id="UP000031473">
    <property type="component" value="Unassembled WGS sequence"/>
</dbReference>
<evidence type="ECO:0000256" key="1">
    <source>
        <dbReference type="ARBA" id="ARBA00006484"/>
    </source>
</evidence>
<dbReference type="InterPro" id="IPR002347">
    <property type="entry name" value="SDR_fam"/>
</dbReference>
<organism evidence="3 4">
    <name type="scientific">Kaistella jeonii</name>
    <dbReference type="NCBI Taxonomy" id="266749"/>
    <lineage>
        <taxon>Bacteria</taxon>
        <taxon>Pseudomonadati</taxon>
        <taxon>Bacteroidota</taxon>
        <taxon>Flavobacteriia</taxon>
        <taxon>Flavobacteriales</taxon>
        <taxon>Weeksellaceae</taxon>
        <taxon>Chryseobacterium group</taxon>
        <taxon>Kaistella</taxon>
    </lineage>
</organism>
<sequence length="241" mass="27127">MNMKNYALVTGSSDRIGKAVAIHLAKQDYNLVLHYNSSKEKAQKLKDEIESIYGDLKVELLQINFLTENDFDQIFEELKKKKITIEVLVNCASDFIPSNFEDKGSDLFDKEMTINFKNAYLLTKAFARVFGKGNIINFVDTKVSKNSTVHLDYILSKKLLNDFTKISAVELAPNIRVNGIAPGLILPPPGKDESYLLNLAKDIPLKTVGNLEEILKALQFILDSYFFTGQILYIDGGDHLV</sequence>
<dbReference type="GO" id="GO:0016491">
    <property type="term" value="F:oxidoreductase activity"/>
    <property type="evidence" value="ECO:0007669"/>
    <property type="project" value="UniProtKB-KW"/>
</dbReference>
<evidence type="ECO:0008006" key="5">
    <source>
        <dbReference type="Google" id="ProtNLM"/>
    </source>
</evidence>
<dbReference type="AlphaFoldDB" id="A0A0C1FJU5"/>
<comment type="caution">
    <text evidence="3">The sequence shown here is derived from an EMBL/GenBank/DDBJ whole genome shotgun (WGS) entry which is preliminary data.</text>
</comment>
<dbReference type="STRING" id="266749.SAMN05421876_11110"/>
<evidence type="ECO:0000313" key="4">
    <source>
        <dbReference type="Proteomes" id="UP000031473"/>
    </source>
</evidence>
<name>A0A0C1FJU5_9FLAO</name>
<reference evidence="3 4" key="1">
    <citation type="submission" date="2014-10" db="EMBL/GenBank/DDBJ databases">
        <title>Kaistella jeonii genome.</title>
        <authorList>
            <person name="Clayton J.T."/>
            <person name="Newman J.D."/>
        </authorList>
    </citation>
    <scope>NUCLEOTIDE SEQUENCE [LARGE SCALE GENOMIC DNA]</scope>
    <source>
        <strain evidence="3 4">DSM 17048</strain>
    </source>
</reference>
<dbReference type="PRINTS" id="PR00081">
    <property type="entry name" value="GDHRDH"/>
</dbReference>
<accession>A0A0C1FJU5</accession>
<dbReference type="Pfam" id="PF13561">
    <property type="entry name" value="adh_short_C2"/>
    <property type="match status" value="1"/>
</dbReference>
<gene>
    <name evidence="3" type="ORF">OA86_11770</name>
</gene>
<proteinExistence type="inferred from homology"/>
<dbReference type="Gene3D" id="3.40.50.720">
    <property type="entry name" value="NAD(P)-binding Rossmann-like Domain"/>
    <property type="match status" value="1"/>
</dbReference>
<dbReference type="InterPro" id="IPR036291">
    <property type="entry name" value="NAD(P)-bd_dom_sf"/>
</dbReference>
<evidence type="ECO:0000313" key="3">
    <source>
        <dbReference type="EMBL" id="KIA88194.1"/>
    </source>
</evidence>
<dbReference type="PANTHER" id="PTHR43639">
    <property type="entry name" value="OXIDOREDUCTASE, SHORT-CHAIN DEHYDROGENASE/REDUCTASE FAMILY (AFU_ORTHOLOGUE AFUA_5G02870)"/>
    <property type="match status" value="1"/>
</dbReference>
<keyword evidence="2" id="KW-0560">Oxidoreductase</keyword>
<keyword evidence="4" id="KW-1185">Reference proteome</keyword>
<dbReference type="EMBL" id="JSYL01000009">
    <property type="protein sequence ID" value="KIA88194.1"/>
    <property type="molecule type" value="Genomic_DNA"/>
</dbReference>
<dbReference type="SUPFAM" id="SSF51735">
    <property type="entry name" value="NAD(P)-binding Rossmann-fold domains"/>
    <property type="match status" value="1"/>
</dbReference>
<dbReference type="PANTHER" id="PTHR43639:SF1">
    <property type="entry name" value="SHORT-CHAIN DEHYDROGENASE_REDUCTASE FAMILY PROTEIN"/>
    <property type="match status" value="1"/>
</dbReference>
<protein>
    <recommendedName>
        <fullName evidence="5">Short-chain dehydrogenase</fullName>
    </recommendedName>
</protein>